<gene>
    <name evidence="1" type="ORF">Hypma_012910</name>
</gene>
<proteinExistence type="predicted"/>
<reference evidence="1" key="1">
    <citation type="submission" date="2018-04" db="EMBL/GenBank/DDBJ databases">
        <title>Whole genome sequencing of Hypsizygus marmoreus.</title>
        <authorList>
            <person name="Choi I.-G."/>
            <person name="Min B."/>
            <person name="Kim J.-G."/>
            <person name="Kim S."/>
            <person name="Oh Y.-L."/>
            <person name="Kong W.-S."/>
            <person name="Park H."/>
            <person name="Jeong J."/>
            <person name="Song E.-S."/>
        </authorList>
    </citation>
    <scope>NUCLEOTIDE SEQUENCE [LARGE SCALE GENOMIC DNA]</scope>
    <source>
        <strain evidence="1">51987-8</strain>
    </source>
</reference>
<organism evidence="1 2">
    <name type="scientific">Hypsizygus marmoreus</name>
    <name type="common">White beech mushroom</name>
    <name type="synonym">Agaricus marmoreus</name>
    <dbReference type="NCBI Taxonomy" id="39966"/>
    <lineage>
        <taxon>Eukaryota</taxon>
        <taxon>Fungi</taxon>
        <taxon>Dikarya</taxon>
        <taxon>Basidiomycota</taxon>
        <taxon>Agaricomycotina</taxon>
        <taxon>Agaricomycetes</taxon>
        <taxon>Agaricomycetidae</taxon>
        <taxon>Agaricales</taxon>
        <taxon>Tricholomatineae</taxon>
        <taxon>Lyophyllaceae</taxon>
        <taxon>Hypsizygus</taxon>
    </lineage>
</organism>
<comment type="caution">
    <text evidence="1">The sequence shown here is derived from an EMBL/GenBank/DDBJ whole genome shotgun (WGS) entry which is preliminary data.</text>
</comment>
<dbReference type="AlphaFoldDB" id="A0A369JDK3"/>
<sequence>MPHRAQYCYYRPTESENCIRRLRNTKVPLDLVSGRAAGPQGFKLGSICHCHATYPPEISREEASYTPD</sequence>
<evidence type="ECO:0000313" key="1">
    <source>
        <dbReference type="EMBL" id="RDB20209.1"/>
    </source>
</evidence>
<name>A0A369JDK3_HYPMA</name>
<accession>A0A369JDK3</accession>
<evidence type="ECO:0000313" key="2">
    <source>
        <dbReference type="Proteomes" id="UP000076154"/>
    </source>
</evidence>
<dbReference type="InParanoid" id="A0A369JDK3"/>
<dbReference type="Proteomes" id="UP000076154">
    <property type="component" value="Unassembled WGS sequence"/>
</dbReference>
<keyword evidence="2" id="KW-1185">Reference proteome</keyword>
<dbReference type="EMBL" id="LUEZ02000071">
    <property type="protein sequence ID" value="RDB20209.1"/>
    <property type="molecule type" value="Genomic_DNA"/>
</dbReference>
<protein>
    <submittedName>
        <fullName evidence="1">Uncharacterized protein</fullName>
    </submittedName>
</protein>